<reference evidence="2 3" key="1">
    <citation type="journal article" date="2010" name="Nat. Biotechnol.">
        <title>Genome sequence of the model mushroom Schizophyllum commune.</title>
        <authorList>
            <person name="Ohm R.A."/>
            <person name="de Jong J.F."/>
            <person name="Lugones L.G."/>
            <person name="Aerts A."/>
            <person name="Kothe E."/>
            <person name="Stajich J.E."/>
            <person name="de Vries R.P."/>
            <person name="Record E."/>
            <person name="Levasseur A."/>
            <person name="Baker S.E."/>
            <person name="Bartholomew K.A."/>
            <person name="Coutinho P.M."/>
            <person name="Erdmann S."/>
            <person name="Fowler T.J."/>
            <person name="Gathman A.C."/>
            <person name="Lombard V."/>
            <person name="Henrissat B."/>
            <person name="Knabe N."/>
            <person name="Kuees U."/>
            <person name="Lilly W.W."/>
            <person name="Lindquist E."/>
            <person name="Lucas S."/>
            <person name="Magnuson J.K."/>
            <person name="Piumi F."/>
            <person name="Raudaskoski M."/>
            <person name="Salamov A."/>
            <person name="Schmutz J."/>
            <person name="Schwarze F.W.M.R."/>
            <person name="vanKuyk P.A."/>
            <person name="Horton J.S."/>
            <person name="Grigoriev I.V."/>
            <person name="Woesten H.A.B."/>
        </authorList>
    </citation>
    <scope>NUCLEOTIDE SEQUENCE [LARGE SCALE GENOMIC DNA]</scope>
    <source>
        <strain evidence="3">H4-8 / FGSC 9210</strain>
    </source>
</reference>
<gene>
    <name evidence="2" type="ORF">SCHCODRAFT_238338</name>
</gene>
<dbReference type="VEuPathDB" id="FungiDB:SCHCODRAFT_02448105"/>
<dbReference type="OMA" id="HIINDAR"/>
<proteinExistence type="predicted"/>
<evidence type="ECO:0000313" key="3">
    <source>
        <dbReference type="Proteomes" id="UP000007431"/>
    </source>
</evidence>
<dbReference type="InParanoid" id="D8QJN7"/>
<protein>
    <recommendedName>
        <fullName evidence="4">DUF4219 domain-containing protein</fullName>
    </recommendedName>
</protein>
<organism evidence="3">
    <name type="scientific">Schizophyllum commune (strain H4-8 / FGSC 9210)</name>
    <name type="common">Split gill fungus</name>
    <dbReference type="NCBI Taxonomy" id="578458"/>
    <lineage>
        <taxon>Eukaryota</taxon>
        <taxon>Fungi</taxon>
        <taxon>Dikarya</taxon>
        <taxon>Basidiomycota</taxon>
        <taxon>Agaricomycotina</taxon>
        <taxon>Agaricomycetes</taxon>
        <taxon>Agaricomycetidae</taxon>
        <taxon>Agaricales</taxon>
        <taxon>Schizophyllaceae</taxon>
        <taxon>Schizophyllum</taxon>
    </lineage>
</organism>
<accession>D8QJN7</accession>
<dbReference type="AlphaFoldDB" id="D8QJN7"/>
<dbReference type="EMBL" id="GL377314">
    <property type="protein sequence ID" value="EFI92129.1"/>
    <property type="molecule type" value="Genomic_DNA"/>
</dbReference>
<feature type="compositionally biased region" description="Basic residues" evidence="1">
    <location>
        <begin position="280"/>
        <end position="296"/>
    </location>
</feature>
<feature type="compositionally biased region" description="Polar residues" evidence="1">
    <location>
        <begin position="259"/>
        <end position="270"/>
    </location>
</feature>
<name>D8QJN7_SCHCM</name>
<evidence type="ECO:0008006" key="4">
    <source>
        <dbReference type="Google" id="ProtNLM"/>
    </source>
</evidence>
<feature type="region of interest" description="Disordered" evidence="1">
    <location>
        <begin position="240"/>
        <end position="306"/>
    </location>
</feature>
<dbReference type="eggNOG" id="ENOG502T1WS">
    <property type="taxonomic scope" value="Eukaryota"/>
</dbReference>
<evidence type="ECO:0000256" key="1">
    <source>
        <dbReference type="SAM" id="MobiDB-lite"/>
    </source>
</evidence>
<keyword evidence="3" id="KW-1185">Reference proteome</keyword>
<dbReference type="Proteomes" id="UP000007431">
    <property type="component" value="Unassembled WGS sequence"/>
</dbReference>
<sequence>MPDRVYTLDPMHPSLKETMAIGIMLDSLIGAVPGRHYDIMSNSLYQATFLFEGNNFTQWVDGMSSWLEAQGLAYVIEEEVPSPRTNDAGTVVNQDEITSWKRDDVKVRGSIKLRLSPNVKSSIPADKMETAKSLVEYLQEEYGSTQIADLFGFFQTALNAKFNSGQHPDPQINVVTNAFARLAADEIVIPELLKAMILLHVAGIQSITESILQRYDKSDLTVAVVREALLTHYSHKQTMSGSHVQKFSNVKRKRDDPKYSNQQQSGNSAPNGGDKAEKKKKDKRGQRGGKNKKDKGKGKQPEHAHAHATISEVVGSARISALTPSVENVKTSHVALITPAGTKVRQVVEKPAVAADKAIADTPIAEGAKNVFATAKELDLQVTPEIYREIDSVVNVGGFPVNMDCTDDFPTPRASSSKMQIDDEPPVKRARVDDHTLNSFLFDGTIDEQISWDLSPLEEYLREENMFGDVEVNVDDAIAQAAGLTGADRQCKGKAPLHGDELGFPPSWLVDSGASLHVTSEESDLAGYEKLSEPIVAQTASKDTTLALHDDQLTSEELSSFGT</sequence>
<evidence type="ECO:0000313" key="2">
    <source>
        <dbReference type="EMBL" id="EFI92129.1"/>
    </source>
</evidence>
<dbReference type="HOGENOM" id="CLU_573851_0_0_1"/>